<dbReference type="EMBL" id="MKQR01000007">
    <property type="protein sequence ID" value="OLR94219.1"/>
    <property type="molecule type" value="Genomic_DNA"/>
</dbReference>
<feature type="compositionally biased region" description="Low complexity" evidence="1">
    <location>
        <begin position="1"/>
        <end position="15"/>
    </location>
</feature>
<organism evidence="3 4">
    <name type="scientific">Actinokineospora bangkokensis</name>
    <dbReference type="NCBI Taxonomy" id="1193682"/>
    <lineage>
        <taxon>Bacteria</taxon>
        <taxon>Bacillati</taxon>
        <taxon>Actinomycetota</taxon>
        <taxon>Actinomycetes</taxon>
        <taxon>Pseudonocardiales</taxon>
        <taxon>Pseudonocardiaceae</taxon>
        <taxon>Actinokineospora</taxon>
    </lineage>
</organism>
<dbReference type="AlphaFoldDB" id="A0A1Q9LQB8"/>
<keyword evidence="2" id="KW-1133">Transmembrane helix</keyword>
<evidence type="ECO:0000256" key="2">
    <source>
        <dbReference type="SAM" id="Phobius"/>
    </source>
</evidence>
<keyword evidence="4" id="KW-1185">Reference proteome</keyword>
<protein>
    <recommendedName>
        <fullName evidence="5">DUF2567 domain-containing protein</fullName>
    </recommendedName>
</protein>
<evidence type="ECO:0000313" key="3">
    <source>
        <dbReference type="EMBL" id="OLR94219.1"/>
    </source>
</evidence>
<name>A0A1Q9LQB8_9PSEU</name>
<dbReference type="InterPro" id="IPR021213">
    <property type="entry name" value="DUF2567"/>
</dbReference>
<accession>A0A1Q9LQB8</accession>
<dbReference type="OrthoDB" id="4557003at2"/>
<proteinExistence type="predicted"/>
<feature type="transmembrane region" description="Helical" evidence="2">
    <location>
        <begin position="91"/>
        <end position="112"/>
    </location>
</feature>
<keyword evidence="2" id="KW-0812">Transmembrane</keyword>
<evidence type="ECO:0000313" key="4">
    <source>
        <dbReference type="Proteomes" id="UP000186040"/>
    </source>
</evidence>
<reference evidence="3 4" key="1">
    <citation type="submission" date="2016-10" db="EMBL/GenBank/DDBJ databases">
        <title>The Draft Genome Sequence of Actinokineospora bangkokensis 44EHWT reveals the biosynthetic pathway of antifungal compounds Thailandins with unusual extender unit butylmalonyl-CoA.</title>
        <authorList>
            <person name="Greule A."/>
            <person name="Intra B."/>
            <person name="Flemming S."/>
            <person name="Rommel M.G."/>
            <person name="Panbangred W."/>
            <person name="Bechthold A."/>
        </authorList>
    </citation>
    <scope>NUCLEOTIDE SEQUENCE [LARGE SCALE GENOMIC DNA]</scope>
    <source>
        <strain evidence="3 4">44EHW</strain>
    </source>
</reference>
<dbReference type="STRING" id="1193682.BJP25_10545"/>
<gene>
    <name evidence="3" type="ORF">BJP25_10545</name>
</gene>
<dbReference type="Proteomes" id="UP000186040">
    <property type="component" value="Unassembled WGS sequence"/>
</dbReference>
<feature type="region of interest" description="Disordered" evidence="1">
    <location>
        <begin position="1"/>
        <end position="24"/>
    </location>
</feature>
<dbReference type="Pfam" id="PF10821">
    <property type="entry name" value="DUF2567"/>
    <property type="match status" value="1"/>
</dbReference>
<evidence type="ECO:0000256" key="1">
    <source>
        <dbReference type="SAM" id="MobiDB-lite"/>
    </source>
</evidence>
<keyword evidence="2" id="KW-0472">Membrane</keyword>
<comment type="caution">
    <text evidence="3">The sequence shown here is derived from an EMBL/GenBank/DDBJ whole genome shotgun (WGS) entry which is preliminary data.</text>
</comment>
<feature type="transmembrane region" description="Helical" evidence="2">
    <location>
        <begin position="119"/>
        <end position="136"/>
    </location>
</feature>
<evidence type="ECO:0008006" key="5">
    <source>
        <dbReference type="Google" id="ProtNLM"/>
    </source>
</evidence>
<feature type="transmembrane region" description="Helical" evidence="2">
    <location>
        <begin position="169"/>
        <end position="191"/>
    </location>
</feature>
<sequence>MDTPTADTPTASTPDYQPPVLTGGWTHRRKPKAVVKRDLLPAVGVLGALAVCGVALAFAWSRLAPGELVQVVDGNQLAPLRAESYHRYDDLVLFVLMTLGAGLVSGSAVWALRERRGPVFLVALVLGSALAAWLATRVGPAWADAHYAAASAPQVGDVLTLAPRLESPWLWVAWPFAAALTYTFAAAWNGLDDLGRRLG</sequence>
<feature type="transmembrane region" description="Helical" evidence="2">
    <location>
        <begin position="39"/>
        <end position="60"/>
    </location>
</feature>